<dbReference type="SUPFAM" id="SSF56801">
    <property type="entry name" value="Acetyl-CoA synthetase-like"/>
    <property type="match status" value="1"/>
</dbReference>
<dbReference type="CDD" id="cd19531">
    <property type="entry name" value="LCL_NRPS-like"/>
    <property type="match status" value="1"/>
</dbReference>
<dbReference type="AlphaFoldDB" id="A0ABC8C492"/>
<dbReference type="InterPro" id="IPR025110">
    <property type="entry name" value="AMP-bd_C"/>
</dbReference>
<comment type="cofactor">
    <cofactor evidence="1">
        <name>pantetheine 4'-phosphate</name>
        <dbReference type="ChEBI" id="CHEBI:47942"/>
    </cofactor>
</comment>
<dbReference type="SUPFAM" id="SSF47336">
    <property type="entry name" value="ACP-like"/>
    <property type="match status" value="2"/>
</dbReference>
<dbReference type="SMART" id="SM00823">
    <property type="entry name" value="PKS_PP"/>
    <property type="match status" value="2"/>
</dbReference>
<reference evidence="6 7" key="1">
    <citation type="submission" date="2017-04" db="EMBL/GenBank/DDBJ databases">
        <title>The complete genome sequence of Streptomyces albolongus YIM 101047, the producer of novel bafilomycins and novel odoriferous sesquiterpenoids.</title>
        <authorList>
            <person name="Yin M."/>
            <person name="Jiang Y."/>
        </authorList>
    </citation>
    <scope>NUCLEOTIDE SEQUENCE [LARGE SCALE GENOMIC DNA]</scope>
    <source>
        <strain evidence="6 7">YIM 101047</strain>
    </source>
</reference>
<feature type="domain" description="Carrier" evidence="5">
    <location>
        <begin position="1121"/>
        <end position="1196"/>
    </location>
</feature>
<dbReference type="InterPro" id="IPR045851">
    <property type="entry name" value="AMP-bd_C_sf"/>
</dbReference>
<dbReference type="Proteomes" id="UP000192251">
    <property type="component" value="Chromosome"/>
</dbReference>
<dbReference type="Gene3D" id="2.30.38.10">
    <property type="entry name" value="Luciferase, Domain 3"/>
    <property type="match status" value="1"/>
</dbReference>
<feature type="region of interest" description="Disordered" evidence="4">
    <location>
        <begin position="499"/>
        <end position="523"/>
    </location>
</feature>
<dbReference type="InterPro" id="IPR036736">
    <property type="entry name" value="ACP-like_sf"/>
</dbReference>
<dbReference type="EMBL" id="CP020563">
    <property type="protein sequence ID" value="ARF76983.1"/>
    <property type="molecule type" value="Genomic_DNA"/>
</dbReference>
<sequence length="1226" mass="129024">MTEAAPESRSSVPGSLGNVSGSLGNVSGSLGRGEPLPAAAPTVGHAVLAAARRNPGAIAVRQGRHAVTYAELTASAGRFARTLRDLGVGPEVAVGVCGRRGPHTVAAMLGVLLAGGAYVPLDPTHPRDRLLAVLDDAGAELVVVDGEGRALLADAAPDRLFVTAPAEGPVAAVAPHEPHEPSQGHHSNLDALLPDALSPDNSAYVMYTSGSTGAPKGVVVTHRNVTAFLTAAAHRLGIGTDTVALATASFGFDVSVLEVFTTLAVGGTVALVPEADRRSPERLGRFAAEHGVTWAAPPVSMLPLLDPADFAALRVLVATAEPVAPDQVRRWAGTADAPGVRFINAYGPTETTVEATAHDAVGDWTRPVPIGRPLPNLRVYVVDAALHRTPVGVAGELWIGGAGPARGYLGRPGATARQFVADPFSGSGGRLYRTGDLAAREADGTLRYLGRADRQLKVRGHRVEPGEVEAVLTSHPGVRQAVVDLVPAPAGPLLTAFLTPSQAPSQAPPSETSSQAPSQTPSDAVLREHCRRVLPAALVPARFVRLGTLPRTASGKTDRAALHALAAPADNPGTGGGWQPDGEEAAVLARAWADVLGVPVRSGDDTFFDAGGHSLGAMRLVARLRSDLDRDVRIEDVLRSRTVDGIAAVLAAAPPTGQELTLGNPPALSAAQRRLWFLDQLTTRSGAHNIALARRLRGPLDGEALRSALAEVARRHEVLRWRIPTADGVPTVVVDPPGEIPLPVTDLTALPPTERARALEAQLAQAAGAPFDLAADRLWRARLLRVGEDEHVLAVTAHHAVFDGWSQGLFLHDLGTAYARRTAPLPPVAASFADYVAWRADRAERRAASDLAWWRGHLDGVPPVLELPADHPRPAEQSFRGGRVETLLGTETTAAVHALARECGATPSAVLLAVLGRLAGLLAGREDVVIGTPAVDRRHPAFLDLVGFFIEVVPLRLRPAADRSFRAQLLGARDELLDALAHPEAPVERLVEELRLPRDPSRQPLVQVLFNAYNFPQPRLEMPGLGVTAEPVPVPGAPFDLTVYATESAGRYRIELVHSTDLFTAARAERLLAAYVHLLNAFLDAPDRPAGETGLGPYADLLKGTAAGPAPAPAAPQQPAVPGGGSEAAVLSVWRQVLGRDDIRATDNFFDVGGTSLLLVAVRQRLEDVLGRPLRVVDLFHHPNVRAFAAHLDGVAPTAGADRGTDRALARRRRTPSRAARRRGTD</sequence>
<dbReference type="InterPro" id="IPR020806">
    <property type="entry name" value="PKS_PP-bd"/>
</dbReference>
<dbReference type="SUPFAM" id="SSF52777">
    <property type="entry name" value="CoA-dependent acyltransferases"/>
    <property type="match status" value="2"/>
</dbReference>
<dbReference type="RefSeq" id="WP_084753303.1">
    <property type="nucleotide sequence ID" value="NZ_CP020563.1"/>
</dbReference>
<dbReference type="InterPro" id="IPR010071">
    <property type="entry name" value="AA_adenyl_dom"/>
</dbReference>
<dbReference type="InterPro" id="IPR000873">
    <property type="entry name" value="AMP-dep_synth/lig_dom"/>
</dbReference>
<evidence type="ECO:0000313" key="7">
    <source>
        <dbReference type="Proteomes" id="UP000192251"/>
    </source>
</evidence>
<dbReference type="Gene3D" id="3.30.300.30">
    <property type="match status" value="1"/>
</dbReference>
<evidence type="ECO:0000256" key="4">
    <source>
        <dbReference type="SAM" id="MobiDB-lite"/>
    </source>
</evidence>
<feature type="region of interest" description="Disordered" evidence="4">
    <location>
        <begin position="1199"/>
        <end position="1226"/>
    </location>
</feature>
<dbReference type="InterPro" id="IPR006162">
    <property type="entry name" value="Ppantetheine_attach_site"/>
</dbReference>
<dbReference type="Gene3D" id="3.40.50.980">
    <property type="match status" value="2"/>
</dbReference>
<dbReference type="KEGG" id="kab:B7C62_04535"/>
<dbReference type="CDD" id="cd05930">
    <property type="entry name" value="A_NRPS"/>
    <property type="match status" value="1"/>
</dbReference>
<dbReference type="PROSITE" id="PS50075">
    <property type="entry name" value="CARRIER"/>
    <property type="match status" value="2"/>
</dbReference>
<dbReference type="InterPro" id="IPR001242">
    <property type="entry name" value="Condensation_dom"/>
</dbReference>
<dbReference type="Gene3D" id="3.30.559.10">
    <property type="entry name" value="Chloramphenicol acetyltransferase-like domain"/>
    <property type="match status" value="1"/>
</dbReference>
<dbReference type="InterPro" id="IPR020845">
    <property type="entry name" value="AMP-binding_CS"/>
</dbReference>
<dbReference type="Pfam" id="PF00668">
    <property type="entry name" value="Condensation"/>
    <property type="match status" value="1"/>
</dbReference>
<keyword evidence="2" id="KW-0596">Phosphopantetheine</keyword>
<dbReference type="PROSITE" id="PS00455">
    <property type="entry name" value="AMP_BINDING"/>
    <property type="match status" value="1"/>
</dbReference>
<dbReference type="GO" id="GO:0008610">
    <property type="term" value="P:lipid biosynthetic process"/>
    <property type="evidence" value="ECO:0007669"/>
    <property type="project" value="UniProtKB-ARBA"/>
</dbReference>
<dbReference type="PROSITE" id="PS00012">
    <property type="entry name" value="PHOSPHOPANTETHEINE"/>
    <property type="match status" value="1"/>
</dbReference>
<dbReference type="Gene3D" id="3.30.559.30">
    <property type="entry name" value="Nonribosomal peptide synthetase, condensation domain"/>
    <property type="match status" value="1"/>
</dbReference>
<accession>A0ABC8C492</accession>
<evidence type="ECO:0000256" key="1">
    <source>
        <dbReference type="ARBA" id="ARBA00001957"/>
    </source>
</evidence>
<dbReference type="InterPro" id="IPR023213">
    <property type="entry name" value="CAT-like_dom_sf"/>
</dbReference>
<keyword evidence="3" id="KW-0597">Phosphoprotein</keyword>
<feature type="domain" description="Carrier" evidence="5">
    <location>
        <begin position="579"/>
        <end position="654"/>
    </location>
</feature>
<dbReference type="GO" id="GO:0017000">
    <property type="term" value="P:antibiotic biosynthetic process"/>
    <property type="evidence" value="ECO:0007669"/>
    <property type="project" value="UniProtKB-ARBA"/>
</dbReference>
<dbReference type="FunFam" id="3.40.50.12780:FF:000012">
    <property type="entry name" value="Non-ribosomal peptide synthetase"/>
    <property type="match status" value="1"/>
</dbReference>
<protein>
    <recommendedName>
        <fullName evidence="5">Carrier domain-containing protein</fullName>
    </recommendedName>
</protein>
<proteinExistence type="predicted"/>
<dbReference type="Pfam" id="PF13193">
    <property type="entry name" value="AMP-binding_C"/>
    <property type="match status" value="1"/>
</dbReference>
<evidence type="ECO:0000259" key="5">
    <source>
        <dbReference type="PROSITE" id="PS50075"/>
    </source>
</evidence>
<evidence type="ECO:0000256" key="3">
    <source>
        <dbReference type="ARBA" id="ARBA00022553"/>
    </source>
</evidence>
<evidence type="ECO:0000313" key="6">
    <source>
        <dbReference type="EMBL" id="ARF76983.1"/>
    </source>
</evidence>
<keyword evidence="7" id="KW-1185">Reference proteome</keyword>
<organism evidence="6 7">
    <name type="scientific">Kitasatospora albolonga</name>
    <dbReference type="NCBI Taxonomy" id="68173"/>
    <lineage>
        <taxon>Bacteria</taxon>
        <taxon>Bacillati</taxon>
        <taxon>Actinomycetota</taxon>
        <taxon>Actinomycetes</taxon>
        <taxon>Kitasatosporales</taxon>
        <taxon>Streptomycetaceae</taxon>
        <taxon>Kitasatospora</taxon>
    </lineage>
</organism>
<feature type="compositionally biased region" description="Low complexity" evidence="4">
    <location>
        <begin position="499"/>
        <end position="522"/>
    </location>
</feature>
<evidence type="ECO:0000256" key="2">
    <source>
        <dbReference type="ARBA" id="ARBA00022450"/>
    </source>
</evidence>
<dbReference type="PANTHER" id="PTHR45527:SF1">
    <property type="entry name" value="FATTY ACID SYNTHASE"/>
    <property type="match status" value="1"/>
</dbReference>
<feature type="compositionally biased region" description="Basic residues" evidence="4">
    <location>
        <begin position="1210"/>
        <end position="1226"/>
    </location>
</feature>
<dbReference type="NCBIfam" id="TIGR01733">
    <property type="entry name" value="AA-adenyl-dom"/>
    <property type="match status" value="1"/>
</dbReference>
<dbReference type="Pfam" id="PF00550">
    <property type="entry name" value="PP-binding"/>
    <property type="match status" value="2"/>
</dbReference>
<dbReference type="PANTHER" id="PTHR45527">
    <property type="entry name" value="NONRIBOSOMAL PEPTIDE SYNTHETASE"/>
    <property type="match status" value="1"/>
</dbReference>
<dbReference type="InterPro" id="IPR009081">
    <property type="entry name" value="PP-bd_ACP"/>
</dbReference>
<dbReference type="Gene3D" id="1.10.1200.10">
    <property type="entry name" value="ACP-like"/>
    <property type="match status" value="2"/>
</dbReference>
<gene>
    <name evidence="6" type="ORF">B7C62_04535</name>
</gene>
<dbReference type="Pfam" id="PF00501">
    <property type="entry name" value="AMP-binding"/>
    <property type="match status" value="1"/>
</dbReference>
<name>A0ABC8C492_9ACTN</name>